<evidence type="ECO:0000256" key="4">
    <source>
        <dbReference type="ARBA" id="ARBA00023186"/>
    </source>
</evidence>
<keyword evidence="4" id="KW-0143">Chaperone</keyword>
<dbReference type="InterPro" id="IPR023212">
    <property type="entry name" value="Hsp33_helix_hairpin_bin_dom_sf"/>
</dbReference>
<proteinExistence type="predicted"/>
<dbReference type="PANTHER" id="PTHR30111">
    <property type="entry name" value="33 KDA CHAPERONIN"/>
    <property type="match status" value="1"/>
</dbReference>
<reference evidence="6" key="1">
    <citation type="submission" date="2023-06" db="EMBL/GenBank/DDBJ databases">
        <authorList>
            <person name="Jiang Y."/>
            <person name="Liu Q."/>
        </authorList>
    </citation>
    <scope>NUCLEOTIDE SEQUENCE</scope>
    <source>
        <strain evidence="6">CGMCC 1.12089</strain>
    </source>
</reference>
<evidence type="ECO:0000256" key="5">
    <source>
        <dbReference type="ARBA" id="ARBA00023284"/>
    </source>
</evidence>
<sequence length="333" mass="36014">MSELHKFLFDGLPVRGMIVRLTDTWQEILARRASNTHTGAYAQPVAELLGEMTAAAALMQANIKFQGQLILQIFGDGPVRVAVAEARPDLSLRSTASVAGAVADDATLQDMVNAVHKGRCAITLDPADRQPGQQPYQGVVPLVDAQNRPMNSMAEVLQHYMRQSEQLETTLVLAADDKVAAGLLIQRLPTEGGGNLAGQGASAPEGISLEGDADPDEDYRRISILASSLTREELLGLDVETVLRRLFWEEKVLRFPPQAGMLGPHFRCTCSRERVIGMIRGLGETEADEIVAERGDIEVGCDFCGKQYRFDSVDVAQIFTAAGDQLPGSGTVQ</sequence>
<keyword evidence="1" id="KW-0963">Cytoplasm</keyword>
<dbReference type="Gene3D" id="3.90.1280.10">
    <property type="entry name" value="HSP33 redox switch-like"/>
    <property type="match status" value="1"/>
</dbReference>
<dbReference type="SUPFAM" id="SSF118352">
    <property type="entry name" value="HSP33 redox switch-like"/>
    <property type="match status" value="1"/>
</dbReference>
<dbReference type="EMBL" id="JASZYV010000007">
    <property type="protein sequence ID" value="MDM0047345.1"/>
    <property type="molecule type" value="Genomic_DNA"/>
</dbReference>
<keyword evidence="5" id="KW-0676">Redox-active center</keyword>
<evidence type="ECO:0000256" key="1">
    <source>
        <dbReference type="ARBA" id="ARBA00022490"/>
    </source>
</evidence>
<dbReference type="SUPFAM" id="SSF64397">
    <property type="entry name" value="Hsp33 domain"/>
    <property type="match status" value="1"/>
</dbReference>
<dbReference type="CDD" id="cd00498">
    <property type="entry name" value="Hsp33"/>
    <property type="match status" value="1"/>
</dbReference>
<evidence type="ECO:0000313" key="6">
    <source>
        <dbReference type="EMBL" id="MDM0047345.1"/>
    </source>
</evidence>
<name>A0ABT7NHK9_9BURK</name>
<dbReference type="Gene3D" id="3.55.30.10">
    <property type="entry name" value="Hsp33 domain"/>
    <property type="match status" value="1"/>
</dbReference>
<keyword evidence="3" id="KW-1015">Disulfide bond</keyword>
<organism evidence="6 7">
    <name type="scientific">Variovorax dokdonensis</name>
    <dbReference type="NCBI Taxonomy" id="344883"/>
    <lineage>
        <taxon>Bacteria</taxon>
        <taxon>Pseudomonadati</taxon>
        <taxon>Pseudomonadota</taxon>
        <taxon>Betaproteobacteria</taxon>
        <taxon>Burkholderiales</taxon>
        <taxon>Comamonadaceae</taxon>
        <taxon>Variovorax</taxon>
    </lineage>
</organism>
<dbReference type="PANTHER" id="PTHR30111:SF1">
    <property type="entry name" value="33 KDA CHAPERONIN"/>
    <property type="match status" value="1"/>
</dbReference>
<evidence type="ECO:0000256" key="2">
    <source>
        <dbReference type="ARBA" id="ARBA00022833"/>
    </source>
</evidence>
<comment type="caution">
    <text evidence="6">The sequence shown here is derived from an EMBL/GenBank/DDBJ whole genome shotgun (WGS) entry which is preliminary data.</text>
</comment>
<dbReference type="Gene3D" id="1.10.287.480">
    <property type="entry name" value="helix hairpin bin"/>
    <property type="match status" value="1"/>
</dbReference>
<dbReference type="InterPro" id="IPR000397">
    <property type="entry name" value="Heat_shock_Hsp33"/>
</dbReference>
<gene>
    <name evidence="6" type="ORF">QTH91_22830</name>
</gene>
<evidence type="ECO:0000256" key="3">
    <source>
        <dbReference type="ARBA" id="ARBA00023157"/>
    </source>
</evidence>
<dbReference type="InterPro" id="IPR016154">
    <property type="entry name" value="Heat_shock_Hsp33_C"/>
</dbReference>
<dbReference type="RefSeq" id="WP_286662468.1">
    <property type="nucleotide sequence ID" value="NZ_JASZYV010000007.1"/>
</dbReference>
<keyword evidence="7" id="KW-1185">Reference proteome</keyword>
<dbReference type="Proteomes" id="UP001174908">
    <property type="component" value="Unassembled WGS sequence"/>
</dbReference>
<accession>A0ABT7NHK9</accession>
<evidence type="ECO:0000313" key="7">
    <source>
        <dbReference type="Proteomes" id="UP001174908"/>
    </source>
</evidence>
<dbReference type="PIRSF" id="PIRSF005261">
    <property type="entry name" value="Heat_shock_Hsp33"/>
    <property type="match status" value="1"/>
</dbReference>
<dbReference type="InterPro" id="IPR016153">
    <property type="entry name" value="Heat_shock_Hsp33_N"/>
</dbReference>
<protein>
    <submittedName>
        <fullName evidence="6">Hsp33 family molecular chaperone HslO</fullName>
    </submittedName>
</protein>
<dbReference type="Pfam" id="PF01430">
    <property type="entry name" value="HSP33"/>
    <property type="match status" value="1"/>
</dbReference>
<keyword evidence="2" id="KW-0862">Zinc</keyword>